<dbReference type="RefSeq" id="XP_020044578.1">
    <property type="nucleotide sequence ID" value="XM_020194085.1"/>
</dbReference>
<feature type="region of interest" description="Disordered" evidence="1">
    <location>
        <begin position="55"/>
        <end position="142"/>
    </location>
</feature>
<organism evidence="2 3">
    <name type="scientific">Ascoidea rubescens DSM 1968</name>
    <dbReference type="NCBI Taxonomy" id="1344418"/>
    <lineage>
        <taxon>Eukaryota</taxon>
        <taxon>Fungi</taxon>
        <taxon>Dikarya</taxon>
        <taxon>Ascomycota</taxon>
        <taxon>Saccharomycotina</taxon>
        <taxon>Saccharomycetes</taxon>
        <taxon>Ascoideaceae</taxon>
        <taxon>Ascoidea</taxon>
    </lineage>
</organism>
<accession>A0A1D2V9C3</accession>
<sequence>MFRIVTNSSLNSTFKARVVPQASHLNFTTTTSSANSSTTSAAVAAHAAKNFNFNSKRFNSPYQNNNNNNNNNSNNNNNHSNNNHSNNNNNNNNNNHSNNNNNNNQVSYNTQNHNNNNNRNNRSNRKKFYNNSSNNNNNFNNFIPNGRDNPWFHQLVAFEESVSQSSKASRFNSAFDPIFWNSIGKAMSLYRELSGTPDFGAERVSKLVYLLHTGLRQNRSQTLRLDKKPDFDSKSFHKDMSDFLCTSLREVSNDIIDNKISINEYGAMHLITSFKELVLYEEAISIWFSSRNSNSSSVFLDPRVVGVVLPIMYENGHSFENINKLFEQSKATIDYYHPNLAVGMIRTCLLANEINQALRLFEELCANAQQKRFGYLTETHLSFIGESNDLNVANTFFEKALNDEMPYKVDLQAPYIKKFMSNTWSQTKDFDKVLNIWIKCWGNYGINVNKGVSSSINDLFLSIFFENYANDSNIGFLKLKDIIRIYNNIKPVDEPFLNIIMTKCAIWDDSSIIESINDAYQIYGAEKTVVAYRVYLKTLGHSNVSEDHIFNAWNSLLQFADLTGATFIHNADWAALRDATIASKDYSKSRIETYCKIIKLYSVYCRDLRQFNMITEVNGTKHPGILPYLHNLNSLDVFGIKIPNFTNFKQLSS</sequence>
<keyword evidence="3" id="KW-1185">Reference proteome</keyword>
<dbReference type="AlphaFoldDB" id="A0A1D2V9C3"/>
<proteinExistence type="predicted"/>
<dbReference type="Proteomes" id="UP000095038">
    <property type="component" value="Unassembled WGS sequence"/>
</dbReference>
<protein>
    <recommendedName>
        <fullName evidence="4">Protein RMD9, mitochondrial</fullName>
    </recommendedName>
</protein>
<dbReference type="InParanoid" id="A0A1D2V9C3"/>
<reference evidence="3" key="1">
    <citation type="submission" date="2016-05" db="EMBL/GenBank/DDBJ databases">
        <title>Comparative genomics of biotechnologically important yeasts.</title>
        <authorList>
            <consortium name="DOE Joint Genome Institute"/>
            <person name="Riley R."/>
            <person name="Haridas S."/>
            <person name="Wolfe K.H."/>
            <person name="Lopes M.R."/>
            <person name="Hittinger C.T."/>
            <person name="Goker M."/>
            <person name="Salamov A."/>
            <person name="Wisecaver J."/>
            <person name="Long T.M."/>
            <person name="Aerts A.L."/>
            <person name="Barry K."/>
            <person name="Choi C."/>
            <person name="Clum A."/>
            <person name="Coughlan A.Y."/>
            <person name="Deshpande S."/>
            <person name="Douglass A.P."/>
            <person name="Hanson S.J."/>
            <person name="Klenk H.-P."/>
            <person name="Labutti K."/>
            <person name="Lapidus A."/>
            <person name="Lindquist E."/>
            <person name="Lipzen A."/>
            <person name="Meier-Kolthoff J.P."/>
            <person name="Ohm R.A."/>
            <person name="Otillar R.P."/>
            <person name="Pangilinan J."/>
            <person name="Peng Y."/>
            <person name="Rokas A."/>
            <person name="Rosa C.A."/>
            <person name="Scheuner C."/>
            <person name="Sibirny A.A."/>
            <person name="Slot J.C."/>
            <person name="Stielow J.B."/>
            <person name="Sun H."/>
            <person name="Kurtzman C.P."/>
            <person name="Blackwell M."/>
            <person name="Grigoriev I.V."/>
            <person name="Jeffries T.W."/>
        </authorList>
    </citation>
    <scope>NUCLEOTIDE SEQUENCE [LARGE SCALE GENOMIC DNA]</scope>
    <source>
        <strain evidence="3">DSM 1968</strain>
    </source>
</reference>
<evidence type="ECO:0008006" key="4">
    <source>
        <dbReference type="Google" id="ProtNLM"/>
    </source>
</evidence>
<dbReference type="EMBL" id="KV454493">
    <property type="protein sequence ID" value="ODV58271.1"/>
    <property type="molecule type" value="Genomic_DNA"/>
</dbReference>
<dbReference type="STRING" id="1344418.A0A1D2V9C3"/>
<dbReference type="FunCoup" id="A0A1D2V9C3">
    <property type="interactions" value="57"/>
</dbReference>
<gene>
    <name evidence="2" type="ORF">ASCRUDRAFT_77977</name>
</gene>
<evidence type="ECO:0000313" key="3">
    <source>
        <dbReference type="Proteomes" id="UP000095038"/>
    </source>
</evidence>
<evidence type="ECO:0000313" key="2">
    <source>
        <dbReference type="EMBL" id="ODV58271.1"/>
    </source>
</evidence>
<feature type="compositionally biased region" description="Low complexity" evidence="1">
    <location>
        <begin position="55"/>
        <end position="121"/>
    </location>
</feature>
<dbReference type="OrthoDB" id="4081443at2759"/>
<feature type="compositionally biased region" description="Low complexity" evidence="1">
    <location>
        <begin position="129"/>
        <end position="141"/>
    </location>
</feature>
<name>A0A1D2V9C3_9ASCO</name>
<dbReference type="GeneID" id="30967721"/>
<evidence type="ECO:0000256" key="1">
    <source>
        <dbReference type="SAM" id="MobiDB-lite"/>
    </source>
</evidence>